<reference evidence="1 2" key="1">
    <citation type="submission" date="2018-07" db="EMBL/GenBank/DDBJ databases">
        <title>Genomic Encyclopedia of Type Strains, Phase III (KMG-III): the genomes of soil and plant-associated and newly described type strains.</title>
        <authorList>
            <person name="Whitman W."/>
        </authorList>
    </citation>
    <scope>NUCLEOTIDE SEQUENCE [LARGE SCALE GENOMIC DNA]</scope>
    <source>
        <strain evidence="1 2">CECT 7287</strain>
    </source>
</reference>
<dbReference type="AlphaFoldDB" id="A0A3D9JP87"/>
<comment type="caution">
    <text evidence="1">The sequence shown here is derived from an EMBL/GenBank/DDBJ whole genome shotgun (WGS) entry which is preliminary data.</text>
</comment>
<sequence length="29" mass="3220">MLFHPESIPIFGTKLGGKQLGIRHKKNGD</sequence>
<keyword evidence="2" id="KW-1185">Reference proteome</keyword>
<name>A0A3D9JP87_9BACL</name>
<organism evidence="1 2">
    <name type="scientific">Cohnella phaseoli</name>
    <dbReference type="NCBI Taxonomy" id="456490"/>
    <lineage>
        <taxon>Bacteria</taxon>
        <taxon>Bacillati</taxon>
        <taxon>Bacillota</taxon>
        <taxon>Bacilli</taxon>
        <taxon>Bacillales</taxon>
        <taxon>Paenibacillaceae</taxon>
        <taxon>Cohnella</taxon>
    </lineage>
</organism>
<evidence type="ECO:0000313" key="1">
    <source>
        <dbReference type="EMBL" id="RED75785.1"/>
    </source>
</evidence>
<dbReference type="EMBL" id="QRDZ01000014">
    <property type="protein sequence ID" value="RED75785.1"/>
    <property type="molecule type" value="Genomic_DNA"/>
</dbReference>
<evidence type="ECO:0000313" key="2">
    <source>
        <dbReference type="Proteomes" id="UP000256977"/>
    </source>
</evidence>
<proteinExistence type="predicted"/>
<gene>
    <name evidence="1" type="ORF">DFP98_114146</name>
</gene>
<accession>A0A3D9JP87</accession>
<protein>
    <submittedName>
        <fullName evidence="1">Uncharacterized protein</fullName>
    </submittedName>
</protein>
<dbReference type="Proteomes" id="UP000256977">
    <property type="component" value="Unassembled WGS sequence"/>
</dbReference>